<feature type="region of interest" description="Disordered" evidence="1">
    <location>
        <begin position="37"/>
        <end position="222"/>
    </location>
</feature>
<feature type="compositionally biased region" description="Basic and acidic residues" evidence="1">
    <location>
        <begin position="128"/>
        <end position="140"/>
    </location>
</feature>
<evidence type="ECO:0000256" key="1">
    <source>
        <dbReference type="SAM" id="MobiDB-lite"/>
    </source>
</evidence>
<name>Q0CVL2_ASPTN</name>
<organism evidence="2 3">
    <name type="scientific">Aspergillus terreus (strain NIH 2624 / FGSC A1156)</name>
    <dbReference type="NCBI Taxonomy" id="341663"/>
    <lineage>
        <taxon>Eukaryota</taxon>
        <taxon>Fungi</taxon>
        <taxon>Dikarya</taxon>
        <taxon>Ascomycota</taxon>
        <taxon>Pezizomycotina</taxon>
        <taxon>Eurotiomycetes</taxon>
        <taxon>Eurotiomycetidae</taxon>
        <taxon>Eurotiales</taxon>
        <taxon>Aspergillaceae</taxon>
        <taxon>Aspergillus</taxon>
        <taxon>Aspergillus subgen. Circumdati</taxon>
    </lineage>
</organism>
<feature type="compositionally biased region" description="Basic residues" evidence="1">
    <location>
        <begin position="141"/>
        <end position="154"/>
    </location>
</feature>
<dbReference type="GeneID" id="4316732"/>
<evidence type="ECO:0000313" key="2">
    <source>
        <dbReference type="EMBL" id="EAU37234.1"/>
    </source>
</evidence>
<dbReference type="OMA" id="QSQRFME"/>
<gene>
    <name evidence="2" type="ORF">ATEG_02272</name>
</gene>
<dbReference type="AlphaFoldDB" id="Q0CVL2"/>
<dbReference type="HOGENOM" id="CLU_087333_0_0_1"/>
<protein>
    <submittedName>
        <fullName evidence="2">Uncharacterized protein</fullName>
    </submittedName>
</protein>
<dbReference type="RefSeq" id="XP_001211450.1">
    <property type="nucleotide sequence ID" value="XM_001211450.1"/>
</dbReference>
<dbReference type="EMBL" id="CH476596">
    <property type="protein sequence ID" value="EAU37234.1"/>
    <property type="molecule type" value="Genomic_DNA"/>
</dbReference>
<dbReference type="Proteomes" id="UP000007963">
    <property type="component" value="Unassembled WGS sequence"/>
</dbReference>
<feature type="compositionally biased region" description="Basic and acidic residues" evidence="1">
    <location>
        <begin position="192"/>
        <end position="222"/>
    </location>
</feature>
<reference evidence="3" key="1">
    <citation type="submission" date="2005-09" db="EMBL/GenBank/DDBJ databases">
        <title>Annotation of the Aspergillus terreus NIH2624 genome.</title>
        <authorList>
            <person name="Birren B.W."/>
            <person name="Lander E.S."/>
            <person name="Galagan J.E."/>
            <person name="Nusbaum C."/>
            <person name="Devon K."/>
            <person name="Henn M."/>
            <person name="Ma L.-J."/>
            <person name="Jaffe D.B."/>
            <person name="Butler J."/>
            <person name="Alvarez P."/>
            <person name="Gnerre S."/>
            <person name="Grabherr M."/>
            <person name="Kleber M."/>
            <person name="Mauceli E.W."/>
            <person name="Brockman W."/>
            <person name="Rounsley S."/>
            <person name="Young S.K."/>
            <person name="LaButti K."/>
            <person name="Pushparaj V."/>
            <person name="DeCaprio D."/>
            <person name="Crawford M."/>
            <person name="Koehrsen M."/>
            <person name="Engels R."/>
            <person name="Montgomery P."/>
            <person name="Pearson M."/>
            <person name="Howarth C."/>
            <person name="Larson L."/>
            <person name="Luoma S."/>
            <person name="White J."/>
            <person name="Alvarado L."/>
            <person name="Kodira C.D."/>
            <person name="Zeng Q."/>
            <person name="Oleary S."/>
            <person name="Yandava C."/>
            <person name="Denning D.W."/>
            <person name="Nierman W.C."/>
            <person name="Milne T."/>
            <person name="Madden K."/>
        </authorList>
    </citation>
    <scope>NUCLEOTIDE SEQUENCE [LARGE SCALE GENOMIC DNA]</scope>
    <source>
        <strain evidence="3">NIH 2624 / FGSC A1156</strain>
    </source>
</reference>
<evidence type="ECO:0000313" key="3">
    <source>
        <dbReference type="Proteomes" id="UP000007963"/>
    </source>
</evidence>
<dbReference type="VEuPathDB" id="FungiDB:ATEG_02272"/>
<feature type="compositionally biased region" description="Low complexity" evidence="1">
    <location>
        <begin position="47"/>
        <end position="59"/>
    </location>
</feature>
<sequence>MDGDAFRMVSSMVEKTNRLVTQFKVLKKQVFMFRESTNPFSEGANGGHSTSTSSSHPPNRVADTNGRRKRARRETNDSELESESTDQVKQAVIRTQKRKRLDVAIPGADEDVRHATPISAETEDISEEVQRRLEIKEEQRRKRNSKATKEKRKRESLESIGSTSSRAGVSKPRKRARVGMDIDQDVTVPWEDQDRGRKWQDDNTDDGMKALSGEKREVKRRR</sequence>
<dbReference type="OrthoDB" id="4509809at2759"/>
<accession>Q0CVL2</accession>
<proteinExistence type="predicted"/>